<dbReference type="Proteomes" id="UP000603227">
    <property type="component" value="Unassembled WGS sequence"/>
</dbReference>
<dbReference type="InterPro" id="IPR036086">
    <property type="entry name" value="ParB/Sulfiredoxin_sf"/>
</dbReference>
<dbReference type="SUPFAM" id="SSF110849">
    <property type="entry name" value="ParB/Sulfiredoxin"/>
    <property type="match status" value="1"/>
</dbReference>
<reference evidence="3" key="2">
    <citation type="submission" date="2020-09" db="EMBL/GenBank/DDBJ databases">
        <authorList>
            <person name="Sun Q."/>
            <person name="Zhou Y."/>
        </authorList>
    </citation>
    <scope>NUCLEOTIDE SEQUENCE</scope>
    <source>
        <strain evidence="3">CGMCC 4.7403</strain>
    </source>
</reference>
<reference evidence="3" key="1">
    <citation type="journal article" date="2014" name="Int. J. Syst. Evol. Microbiol.">
        <title>Complete genome sequence of Corynebacterium casei LMG S-19264T (=DSM 44701T), isolated from a smear-ripened cheese.</title>
        <authorList>
            <consortium name="US DOE Joint Genome Institute (JGI-PGF)"/>
            <person name="Walter F."/>
            <person name="Albersmeier A."/>
            <person name="Kalinowski J."/>
            <person name="Ruckert C."/>
        </authorList>
    </citation>
    <scope>NUCLEOTIDE SEQUENCE</scope>
    <source>
        <strain evidence="3">CGMCC 4.7403</strain>
    </source>
</reference>
<dbReference type="EMBL" id="BNAT01000019">
    <property type="protein sequence ID" value="GHE34829.1"/>
    <property type="molecule type" value="Genomic_DNA"/>
</dbReference>
<feature type="compositionally biased region" description="Acidic residues" evidence="1">
    <location>
        <begin position="509"/>
        <end position="518"/>
    </location>
</feature>
<dbReference type="RefSeq" id="WP_189784917.1">
    <property type="nucleotide sequence ID" value="NZ_BNAT01000019.1"/>
</dbReference>
<dbReference type="InterPro" id="IPR050336">
    <property type="entry name" value="Chromosome_partition/occlusion"/>
</dbReference>
<evidence type="ECO:0000259" key="2">
    <source>
        <dbReference type="SMART" id="SM00470"/>
    </source>
</evidence>
<dbReference type="Pfam" id="PF02195">
    <property type="entry name" value="ParB_N"/>
    <property type="match status" value="1"/>
</dbReference>
<sequence length="518" mass="57192">MATATKPDSADQTAESAPVDADEASLTAVLLDPDTIARDECNAREHDTEPDADLINSVKAVGVQDPVSVRPRPDGTYGAFKGWRRTQAAQIANATAEAEGHEKRQIKAYVRADLVGRDAWTRFLSLIENHQRQGMSPKDTLKAAELSLIGMDEVEQKQAARALGLKRGTGKRLGRAQQLDDATLRRASAGGMDLEQIAQLAEVEDVPRAQDRLLRALARDEAEEGGGRGHWDQELALLKAEQDDRTARKEAVAALEKAEIPLLPTQVPYGEKDTARPLSELTTPLGRPLDEDNHKGCPGHSARLDDEHQPVWYCADPSEYGHKARPKPKPEKTAEDEEKAAERARTTACNRAWKAAAGPRKEFVTRLVRGSKALPEDAWRFALGVLLDLPRFYGKWAGRQEAEDVASFLGVKLPESPFERVRLSDLVAQPKARMAHIIFAHVAAAFERDMRDPKGWNDASMQVRFLWEDLTPQQAAYLLLLEKLGHDDKGSYRLSEVEEQAVAPHRDADTEDGDESAA</sequence>
<gene>
    <name evidence="3" type="ORF">GCM10017771_52640</name>
</gene>
<dbReference type="GO" id="GO:0007059">
    <property type="term" value="P:chromosome segregation"/>
    <property type="evidence" value="ECO:0007669"/>
    <property type="project" value="TreeGrafter"/>
</dbReference>
<keyword evidence="4" id="KW-1185">Reference proteome</keyword>
<feature type="region of interest" description="Disordered" evidence="1">
    <location>
        <begin position="1"/>
        <end position="26"/>
    </location>
</feature>
<dbReference type="SUPFAM" id="SSF109709">
    <property type="entry name" value="KorB DNA-binding domain-like"/>
    <property type="match status" value="1"/>
</dbReference>
<feature type="domain" description="ParB-like N-terminal" evidence="2">
    <location>
        <begin position="29"/>
        <end position="130"/>
    </location>
</feature>
<feature type="region of interest" description="Disordered" evidence="1">
    <location>
        <begin position="495"/>
        <end position="518"/>
    </location>
</feature>
<dbReference type="GO" id="GO:0005694">
    <property type="term" value="C:chromosome"/>
    <property type="evidence" value="ECO:0007669"/>
    <property type="project" value="TreeGrafter"/>
</dbReference>
<evidence type="ECO:0000256" key="1">
    <source>
        <dbReference type="SAM" id="MobiDB-lite"/>
    </source>
</evidence>
<dbReference type="Gene3D" id="1.10.10.2830">
    <property type="match status" value="1"/>
</dbReference>
<name>A0A919DBJ5_9ACTN</name>
<evidence type="ECO:0000313" key="3">
    <source>
        <dbReference type="EMBL" id="GHE34829.1"/>
    </source>
</evidence>
<dbReference type="SMART" id="SM00470">
    <property type="entry name" value="ParB"/>
    <property type="match status" value="1"/>
</dbReference>
<dbReference type="PANTHER" id="PTHR33375:SF1">
    <property type="entry name" value="CHROMOSOME-PARTITIONING PROTEIN PARB-RELATED"/>
    <property type="match status" value="1"/>
</dbReference>
<feature type="region of interest" description="Disordered" evidence="1">
    <location>
        <begin position="317"/>
        <end position="339"/>
    </location>
</feature>
<comment type="caution">
    <text evidence="3">The sequence shown here is derived from an EMBL/GenBank/DDBJ whole genome shotgun (WGS) entry which is preliminary data.</text>
</comment>
<organism evidence="3 4">
    <name type="scientific">Streptomyces capitiformicae</name>
    <dbReference type="NCBI Taxonomy" id="2014920"/>
    <lineage>
        <taxon>Bacteria</taxon>
        <taxon>Bacillati</taxon>
        <taxon>Actinomycetota</taxon>
        <taxon>Actinomycetes</taxon>
        <taxon>Kitasatosporales</taxon>
        <taxon>Streptomycetaceae</taxon>
        <taxon>Streptomyces</taxon>
    </lineage>
</organism>
<dbReference type="InterPro" id="IPR003115">
    <property type="entry name" value="ParB_N"/>
</dbReference>
<dbReference type="Gene3D" id="3.90.1530.30">
    <property type="match status" value="1"/>
</dbReference>
<dbReference type="PANTHER" id="PTHR33375">
    <property type="entry name" value="CHROMOSOME-PARTITIONING PROTEIN PARB-RELATED"/>
    <property type="match status" value="1"/>
</dbReference>
<dbReference type="AlphaFoldDB" id="A0A919DBJ5"/>
<protein>
    <recommendedName>
        <fullName evidence="2">ParB-like N-terminal domain-containing protein</fullName>
    </recommendedName>
</protein>
<proteinExistence type="predicted"/>
<accession>A0A919DBJ5</accession>
<evidence type="ECO:0000313" key="4">
    <source>
        <dbReference type="Proteomes" id="UP000603227"/>
    </source>
</evidence>